<organism evidence="1 2">
    <name type="scientific">Sungkyunkwania multivorans</name>
    <dbReference type="NCBI Taxonomy" id="1173618"/>
    <lineage>
        <taxon>Bacteria</taxon>
        <taxon>Pseudomonadati</taxon>
        <taxon>Bacteroidota</taxon>
        <taxon>Flavobacteriia</taxon>
        <taxon>Flavobacteriales</taxon>
        <taxon>Flavobacteriaceae</taxon>
        <taxon>Sungkyunkwania</taxon>
    </lineage>
</organism>
<accession>A0ABW3CYM0</accession>
<evidence type="ECO:0000313" key="1">
    <source>
        <dbReference type="EMBL" id="MFD0862162.1"/>
    </source>
</evidence>
<dbReference type="RefSeq" id="WP_386406559.1">
    <property type="nucleotide sequence ID" value="NZ_JBHTJH010000004.1"/>
</dbReference>
<sequence>MSKTIDFLNSLDHRELAYFYKYKSKSYTKPTQEVIENYLFQKRGMNIEYLERLLTEKKKKDDTHSCPRCGSSKLRRDRVEVLNNSSSKGSQIAGLDQYSSGRVIYDSNVICNVCGFWISDVNDQGPRQKSSILERIFDFFIRL</sequence>
<keyword evidence="2" id="KW-1185">Reference proteome</keyword>
<reference evidence="2" key="1">
    <citation type="journal article" date="2019" name="Int. J. Syst. Evol. Microbiol.">
        <title>The Global Catalogue of Microorganisms (GCM) 10K type strain sequencing project: providing services to taxonomists for standard genome sequencing and annotation.</title>
        <authorList>
            <consortium name="The Broad Institute Genomics Platform"/>
            <consortium name="The Broad Institute Genome Sequencing Center for Infectious Disease"/>
            <person name="Wu L."/>
            <person name="Ma J."/>
        </authorList>
    </citation>
    <scope>NUCLEOTIDE SEQUENCE [LARGE SCALE GENOMIC DNA]</scope>
    <source>
        <strain evidence="2">CCUG 62952</strain>
    </source>
</reference>
<comment type="caution">
    <text evidence="1">The sequence shown here is derived from an EMBL/GenBank/DDBJ whole genome shotgun (WGS) entry which is preliminary data.</text>
</comment>
<gene>
    <name evidence="1" type="ORF">ACFQ1M_08070</name>
</gene>
<proteinExistence type="predicted"/>
<evidence type="ECO:0000313" key="2">
    <source>
        <dbReference type="Proteomes" id="UP001596978"/>
    </source>
</evidence>
<protein>
    <submittedName>
        <fullName evidence="1">Uncharacterized protein</fullName>
    </submittedName>
</protein>
<dbReference type="Proteomes" id="UP001596978">
    <property type="component" value="Unassembled WGS sequence"/>
</dbReference>
<name>A0ABW3CYM0_9FLAO</name>
<dbReference type="EMBL" id="JBHTJH010000004">
    <property type="protein sequence ID" value="MFD0862162.1"/>
    <property type="molecule type" value="Genomic_DNA"/>
</dbReference>